<evidence type="ECO:0000256" key="1">
    <source>
        <dbReference type="ARBA" id="ARBA00023015"/>
    </source>
</evidence>
<protein>
    <submittedName>
        <fullName evidence="6">IclR family transcriptional regulator</fullName>
    </submittedName>
</protein>
<dbReference type="SUPFAM" id="SSF46785">
    <property type="entry name" value="Winged helix' DNA-binding domain"/>
    <property type="match status" value="1"/>
</dbReference>
<dbReference type="InterPro" id="IPR005471">
    <property type="entry name" value="Tscrpt_reg_IclR_N"/>
</dbReference>
<dbReference type="Gene3D" id="1.10.10.10">
    <property type="entry name" value="Winged helix-like DNA-binding domain superfamily/Winged helix DNA-binding domain"/>
    <property type="match status" value="1"/>
</dbReference>
<organism evidence="6 7">
    <name type="scientific">Nocardia vinacea</name>
    <dbReference type="NCBI Taxonomy" id="96468"/>
    <lineage>
        <taxon>Bacteria</taxon>
        <taxon>Bacillati</taxon>
        <taxon>Actinomycetota</taxon>
        <taxon>Actinomycetes</taxon>
        <taxon>Mycobacteriales</taxon>
        <taxon>Nocardiaceae</taxon>
        <taxon>Nocardia</taxon>
    </lineage>
</organism>
<sequence length="261" mass="28623">MLESVDHALRLVQLLRDTGAVRLSDAAAELGVAPSTAHRLFATLMYRGFAVQDENRRYHPGPAMGAGPARRGWTREFTELARPQMEALAARCGETVNLVIQVGTQVRFLLSAESSEILRVGDRQGQVLDAERTAGGKILLAELPRDVLAQLYLRHPRWTAASPVPGDRTMPPDQFEAFTRELAGCRKAGFAVNLQQTEVGVAAFAMAIHNHAGHVLGALSVASPVERYQKHLRGSLLAQMRRSIRSIEADVADIEVCDDRR</sequence>
<dbReference type="PANTHER" id="PTHR30136:SF35">
    <property type="entry name" value="HTH-TYPE TRANSCRIPTIONAL REGULATOR RV1719"/>
    <property type="match status" value="1"/>
</dbReference>
<evidence type="ECO:0000256" key="2">
    <source>
        <dbReference type="ARBA" id="ARBA00023125"/>
    </source>
</evidence>
<dbReference type="PROSITE" id="PS51077">
    <property type="entry name" value="HTH_ICLR"/>
    <property type="match status" value="1"/>
</dbReference>
<gene>
    <name evidence="6" type="ORF">OG563_47375</name>
</gene>
<dbReference type="EMBL" id="CP109441">
    <property type="protein sequence ID" value="WUV46573.1"/>
    <property type="molecule type" value="Genomic_DNA"/>
</dbReference>
<dbReference type="PROSITE" id="PS51078">
    <property type="entry name" value="ICLR_ED"/>
    <property type="match status" value="1"/>
</dbReference>
<proteinExistence type="predicted"/>
<evidence type="ECO:0000313" key="7">
    <source>
        <dbReference type="Proteomes" id="UP001432062"/>
    </source>
</evidence>
<dbReference type="SUPFAM" id="SSF55781">
    <property type="entry name" value="GAF domain-like"/>
    <property type="match status" value="1"/>
</dbReference>
<keyword evidence="3" id="KW-0804">Transcription</keyword>
<dbReference type="RefSeq" id="WP_329410413.1">
    <property type="nucleotide sequence ID" value="NZ_CP109441.1"/>
</dbReference>
<evidence type="ECO:0000256" key="3">
    <source>
        <dbReference type="ARBA" id="ARBA00023163"/>
    </source>
</evidence>
<reference evidence="6" key="1">
    <citation type="submission" date="2022-10" db="EMBL/GenBank/DDBJ databases">
        <title>The complete genomes of actinobacterial strains from the NBC collection.</title>
        <authorList>
            <person name="Joergensen T.S."/>
            <person name="Alvarez Arevalo M."/>
            <person name="Sterndorff E.B."/>
            <person name="Faurdal D."/>
            <person name="Vuksanovic O."/>
            <person name="Mourched A.-S."/>
            <person name="Charusanti P."/>
            <person name="Shaw S."/>
            <person name="Blin K."/>
            <person name="Weber T."/>
        </authorList>
    </citation>
    <scope>NUCLEOTIDE SEQUENCE</scope>
    <source>
        <strain evidence="6">NBC_01482</strain>
    </source>
</reference>
<keyword evidence="7" id="KW-1185">Reference proteome</keyword>
<evidence type="ECO:0000313" key="6">
    <source>
        <dbReference type="EMBL" id="WUV46573.1"/>
    </source>
</evidence>
<keyword evidence="2" id="KW-0238">DNA-binding</keyword>
<dbReference type="Pfam" id="PF09339">
    <property type="entry name" value="HTH_IclR"/>
    <property type="match status" value="1"/>
</dbReference>
<name>A0ABZ1YTY6_9NOCA</name>
<dbReference type="PANTHER" id="PTHR30136">
    <property type="entry name" value="HELIX-TURN-HELIX TRANSCRIPTIONAL REGULATOR, ICLR FAMILY"/>
    <property type="match status" value="1"/>
</dbReference>
<dbReference type="Proteomes" id="UP001432062">
    <property type="component" value="Chromosome"/>
</dbReference>
<evidence type="ECO:0000259" key="4">
    <source>
        <dbReference type="PROSITE" id="PS51077"/>
    </source>
</evidence>
<dbReference type="Pfam" id="PF01614">
    <property type="entry name" value="IclR_C"/>
    <property type="match status" value="1"/>
</dbReference>
<dbReference type="InterPro" id="IPR014757">
    <property type="entry name" value="Tscrpt_reg_IclR_C"/>
</dbReference>
<dbReference type="InterPro" id="IPR050707">
    <property type="entry name" value="HTH_MetabolicPath_Reg"/>
</dbReference>
<feature type="domain" description="HTH iclR-type" evidence="4">
    <location>
        <begin position="2"/>
        <end position="62"/>
    </location>
</feature>
<keyword evidence="1" id="KW-0805">Transcription regulation</keyword>
<evidence type="ECO:0000259" key="5">
    <source>
        <dbReference type="PROSITE" id="PS51078"/>
    </source>
</evidence>
<accession>A0ABZ1YTY6</accession>
<dbReference type="InterPro" id="IPR029016">
    <property type="entry name" value="GAF-like_dom_sf"/>
</dbReference>
<dbReference type="InterPro" id="IPR036388">
    <property type="entry name" value="WH-like_DNA-bd_sf"/>
</dbReference>
<dbReference type="InterPro" id="IPR036390">
    <property type="entry name" value="WH_DNA-bd_sf"/>
</dbReference>
<dbReference type="Gene3D" id="3.30.450.40">
    <property type="match status" value="1"/>
</dbReference>
<feature type="domain" description="IclR-ED" evidence="5">
    <location>
        <begin position="60"/>
        <end position="253"/>
    </location>
</feature>